<dbReference type="RefSeq" id="WP_199469726.1">
    <property type="nucleotide sequence ID" value="NZ_JAEMNX010000023.1"/>
</dbReference>
<dbReference type="InterPro" id="IPR001610">
    <property type="entry name" value="PAC"/>
</dbReference>
<dbReference type="AlphaFoldDB" id="A0A934JYL3"/>
<dbReference type="InterPro" id="IPR036097">
    <property type="entry name" value="HisK_dim/P_sf"/>
</dbReference>
<evidence type="ECO:0000259" key="9">
    <source>
        <dbReference type="PROSITE" id="PS50113"/>
    </source>
</evidence>
<dbReference type="CDD" id="cd00082">
    <property type="entry name" value="HisKA"/>
    <property type="match status" value="1"/>
</dbReference>
<evidence type="ECO:0000256" key="2">
    <source>
        <dbReference type="ARBA" id="ARBA00012438"/>
    </source>
</evidence>
<evidence type="ECO:0000256" key="5">
    <source>
        <dbReference type="ARBA" id="ARBA00022777"/>
    </source>
</evidence>
<feature type="domain" description="PAS" evidence="8">
    <location>
        <begin position="25"/>
        <end position="91"/>
    </location>
</feature>
<feature type="domain" description="PAC" evidence="9">
    <location>
        <begin position="219"/>
        <end position="270"/>
    </location>
</feature>
<evidence type="ECO:0000313" key="11">
    <source>
        <dbReference type="Proteomes" id="UP000628710"/>
    </source>
</evidence>
<dbReference type="PRINTS" id="PR00344">
    <property type="entry name" value="BCTRLSENSOR"/>
</dbReference>
<reference evidence="10" key="1">
    <citation type="submission" date="2020-12" db="EMBL/GenBank/DDBJ databases">
        <title>Marinomonas arctica sp. nov., a psychrotolerant bacterium isolated from the Arctic.</title>
        <authorList>
            <person name="Zhang Y."/>
        </authorList>
    </citation>
    <scope>NUCLEOTIDE SEQUENCE</scope>
    <source>
        <strain evidence="10">C1424</strain>
    </source>
</reference>
<evidence type="ECO:0000256" key="1">
    <source>
        <dbReference type="ARBA" id="ARBA00000085"/>
    </source>
</evidence>
<dbReference type="CDD" id="cd00075">
    <property type="entry name" value="HATPase"/>
    <property type="match status" value="1"/>
</dbReference>
<accession>A0A934JYL3</accession>
<dbReference type="InterPro" id="IPR003594">
    <property type="entry name" value="HATPase_dom"/>
</dbReference>
<dbReference type="EMBL" id="JAEMNX010000023">
    <property type="protein sequence ID" value="MBJ7539322.1"/>
    <property type="molecule type" value="Genomic_DNA"/>
</dbReference>
<dbReference type="Pfam" id="PF13426">
    <property type="entry name" value="PAS_9"/>
    <property type="match status" value="1"/>
</dbReference>
<evidence type="ECO:0000313" key="10">
    <source>
        <dbReference type="EMBL" id="MBJ7539322.1"/>
    </source>
</evidence>
<feature type="domain" description="Histidine kinase" evidence="7">
    <location>
        <begin position="281"/>
        <end position="494"/>
    </location>
</feature>
<evidence type="ECO:0000256" key="4">
    <source>
        <dbReference type="ARBA" id="ARBA00022679"/>
    </source>
</evidence>
<organism evidence="10 11">
    <name type="scientific">Marinomonas transparens</name>
    <dbReference type="NCBI Taxonomy" id="2795388"/>
    <lineage>
        <taxon>Bacteria</taxon>
        <taxon>Pseudomonadati</taxon>
        <taxon>Pseudomonadota</taxon>
        <taxon>Gammaproteobacteria</taxon>
        <taxon>Oceanospirillales</taxon>
        <taxon>Oceanospirillaceae</taxon>
        <taxon>Marinomonas</taxon>
    </lineage>
</organism>
<keyword evidence="5" id="KW-0418">Kinase</keyword>
<comment type="catalytic activity">
    <reaction evidence="1">
        <text>ATP + protein L-histidine = ADP + protein N-phospho-L-histidine.</text>
        <dbReference type="EC" id="2.7.13.3"/>
    </reaction>
</comment>
<feature type="domain" description="PAS" evidence="8">
    <location>
        <begin position="142"/>
        <end position="211"/>
    </location>
</feature>
<dbReference type="SUPFAM" id="SSF55874">
    <property type="entry name" value="ATPase domain of HSP90 chaperone/DNA topoisomerase II/histidine kinase"/>
    <property type="match status" value="1"/>
</dbReference>
<gene>
    <name evidence="10" type="ORF">I8J31_16715</name>
</gene>
<dbReference type="GO" id="GO:0000155">
    <property type="term" value="F:phosphorelay sensor kinase activity"/>
    <property type="evidence" value="ECO:0007669"/>
    <property type="project" value="InterPro"/>
</dbReference>
<dbReference type="Proteomes" id="UP000628710">
    <property type="component" value="Unassembled WGS sequence"/>
</dbReference>
<sequence>MDHSQPTESTNLFDNQHPVDRVFFLHQLIDYLPMGAMVVDTHANIILVNDELAHILGYSAAELSGMEIESLLPTEFQANHKNLMYQFFKNPRKRQMGVGKELYAKRKDGSQIPIEIGLNPVQGQEQPLVLATLIDLTPRLRANKMFQHSIQSAPNGVLAIDSKGIIRLANHSLCVCFGYSEDELLDQPMEVLLPERYRHKHHSLRHSFHQDPSVRMMGVGRDLTALHKDGREFPVEIGLSPFEDENNQDMVLVSLLDITERKRMEIELRENNTRLEEFTYVASHDLRSPLRGIADLLEWIKEDLGDETLPDVLNNINRIDIRIQRMEQLIENLLAYAKAGQATTNTQVVDINHLLDNVVELLSIPDGITLQRDIQLKTLVSSWTPLETVIRNLISNAIKHHDSDQGTILIRCCAENNLCHFSICDDGPGIPEAAYERIFRLFQTATSNERGSTGTGIGLSISRRLAESHGGRISVESNHHQRGVTFHVWWPRFLRKDTHD</sequence>
<name>A0A934JYL3_9GAMM</name>
<dbReference type="PANTHER" id="PTHR43711:SF31">
    <property type="entry name" value="HISTIDINE KINASE"/>
    <property type="match status" value="1"/>
</dbReference>
<evidence type="ECO:0000259" key="8">
    <source>
        <dbReference type="PROSITE" id="PS50112"/>
    </source>
</evidence>
<dbReference type="PROSITE" id="PS50112">
    <property type="entry name" value="PAS"/>
    <property type="match status" value="2"/>
</dbReference>
<dbReference type="InterPro" id="IPR000014">
    <property type="entry name" value="PAS"/>
</dbReference>
<dbReference type="Gene3D" id="3.30.565.10">
    <property type="entry name" value="Histidine kinase-like ATPase, C-terminal domain"/>
    <property type="match status" value="1"/>
</dbReference>
<dbReference type="SMART" id="SM00387">
    <property type="entry name" value="HATPase_c"/>
    <property type="match status" value="1"/>
</dbReference>
<dbReference type="InterPro" id="IPR000700">
    <property type="entry name" value="PAS-assoc_C"/>
</dbReference>
<dbReference type="NCBIfam" id="TIGR00229">
    <property type="entry name" value="sensory_box"/>
    <property type="match status" value="2"/>
</dbReference>
<dbReference type="SUPFAM" id="SSF47384">
    <property type="entry name" value="Homodimeric domain of signal transducing histidine kinase"/>
    <property type="match status" value="1"/>
</dbReference>
<dbReference type="InterPro" id="IPR005467">
    <property type="entry name" value="His_kinase_dom"/>
</dbReference>
<comment type="caution">
    <text evidence="10">The sequence shown here is derived from an EMBL/GenBank/DDBJ whole genome shotgun (WGS) entry which is preliminary data.</text>
</comment>
<dbReference type="SMART" id="SM00086">
    <property type="entry name" value="PAC"/>
    <property type="match status" value="2"/>
</dbReference>
<dbReference type="Pfam" id="PF02518">
    <property type="entry name" value="HATPase_c"/>
    <property type="match status" value="1"/>
</dbReference>
<dbReference type="PANTHER" id="PTHR43711">
    <property type="entry name" value="TWO-COMPONENT HISTIDINE KINASE"/>
    <property type="match status" value="1"/>
</dbReference>
<keyword evidence="4" id="KW-0808">Transferase</keyword>
<dbReference type="Pfam" id="PF00989">
    <property type="entry name" value="PAS"/>
    <property type="match status" value="1"/>
</dbReference>
<dbReference type="Pfam" id="PF00512">
    <property type="entry name" value="HisKA"/>
    <property type="match status" value="1"/>
</dbReference>
<dbReference type="InterPro" id="IPR003661">
    <property type="entry name" value="HisK_dim/P_dom"/>
</dbReference>
<dbReference type="InterPro" id="IPR013767">
    <property type="entry name" value="PAS_fold"/>
</dbReference>
<dbReference type="InterPro" id="IPR035965">
    <property type="entry name" value="PAS-like_dom_sf"/>
</dbReference>
<protein>
    <recommendedName>
        <fullName evidence="2">histidine kinase</fullName>
        <ecNumber evidence="2">2.7.13.3</ecNumber>
    </recommendedName>
</protein>
<evidence type="ECO:0000256" key="6">
    <source>
        <dbReference type="ARBA" id="ARBA00023012"/>
    </source>
</evidence>
<dbReference type="GO" id="GO:0006355">
    <property type="term" value="P:regulation of DNA-templated transcription"/>
    <property type="evidence" value="ECO:0007669"/>
    <property type="project" value="InterPro"/>
</dbReference>
<proteinExistence type="predicted"/>
<dbReference type="InterPro" id="IPR004358">
    <property type="entry name" value="Sig_transdc_His_kin-like_C"/>
</dbReference>
<dbReference type="PROSITE" id="PS50109">
    <property type="entry name" value="HIS_KIN"/>
    <property type="match status" value="1"/>
</dbReference>
<dbReference type="PROSITE" id="PS50113">
    <property type="entry name" value="PAC"/>
    <property type="match status" value="1"/>
</dbReference>
<dbReference type="SMART" id="SM00091">
    <property type="entry name" value="PAS"/>
    <property type="match status" value="2"/>
</dbReference>
<dbReference type="Gene3D" id="1.10.287.130">
    <property type="match status" value="1"/>
</dbReference>
<evidence type="ECO:0000256" key="3">
    <source>
        <dbReference type="ARBA" id="ARBA00022553"/>
    </source>
</evidence>
<dbReference type="InterPro" id="IPR050736">
    <property type="entry name" value="Sensor_HK_Regulatory"/>
</dbReference>
<dbReference type="SUPFAM" id="SSF55785">
    <property type="entry name" value="PYP-like sensor domain (PAS domain)"/>
    <property type="match status" value="2"/>
</dbReference>
<dbReference type="Gene3D" id="3.30.450.20">
    <property type="entry name" value="PAS domain"/>
    <property type="match status" value="2"/>
</dbReference>
<keyword evidence="11" id="KW-1185">Reference proteome</keyword>
<evidence type="ECO:0000259" key="7">
    <source>
        <dbReference type="PROSITE" id="PS50109"/>
    </source>
</evidence>
<dbReference type="SMART" id="SM00388">
    <property type="entry name" value="HisKA"/>
    <property type="match status" value="1"/>
</dbReference>
<dbReference type="InterPro" id="IPR036890">
    <property type="entry name" value="HATPase_C_sf"/>
</dbReference>
<dbReference type="CDD" id="cd00130">
    <property type="entry name" value="PAS"/>
    <property type="match status" value="2"/>
</dbReference>
<dbReference type="EC" id="2.7.13.3" evidence="2"/>
<keyword evidence="3" id="KW-0597">Phosphoprotein</keyword>
<keyword evidence="6" id="KW-0902">Two-component regulatory system</keyword>